<dbReference type="SUPFAM" id="SSF55347">
    <property type="entry name" value="Glyceraldehyde-3-phosphate dehydrogenase-like, C-terminal domain"/>
    <property type="match status" value="1"/>
</dbReference>
<organism evidence="3 4">
    <name type="scientific">Rhizobium azibense</name>
    <dbReference type="NCBI Taxonomy" id="1136135"/>
    <lineage>
        <taxon>Bacteria</taxon>
        <taxon>Pseudomonadati</taxon>
        <taxon>Pseudomonadota</taxon>
        <taxon>Alphaproteobacteria</taxon>
        <taxon>Hyphomicrobiales</taxon>
        <taxon>Rhizobiaceae</taxon>
        <taxon>Rhizobium/Agrobacterium group</taxon>
        <taxon>Rhizobium</taxon>
    </lineage>
</organism>
<dbReference type="Gene3D" id="3.40.50.720">
    <property type="entry name" value="NAD(P)-binding Rossmann-like Domain"/>
    <property type="match status" value="1"/>
</dbReference>
<accession>A0A4R3QYG2</accession>
<protein>
    <submittedName>
        <fullName evidence="3">Saccharopine dehydrogenase (NAD+, L-lysine-forming)</fullName>
    </submittedName>
</protein>
<dbReference type="Gene3D" id="3.30.360.10">
    <property type="entry name" value="Dihydrodipicolinate Reductase, domain 2"/>
    <property type="match status" value="1"/>
</dbReference>
<dbReference type="InterPro" id="IPR032095">
    <property type="entry name" value="Sacchrp_dh-like_C"/>
</dbReference>
<dbReference type="InterPro" id="IPR036291">
    <property type="entry name" value="NAD(P)-bd_dom_sf"/>
</dbReference>
<dbReference type="AlphaFoldDB" id="A0A4R3QYG2"/>
<proteinExistence type="predicted"/>
<dbReference type="EMBL" id="SMBJ01000004">
    <property type="protein sequence ID" value="TCU26654.1"/>
    <property type="molecule type" value="Genomic_DNA"/>
</dbReference>
<sequence>MRPEAIPAVFFYEFFLLSQPHEASAAASTAMGVSMSFKRIAVLGLGKVGCLAATLLHEGGFEVTGVDTQLPQAEVPFMCRVGDISDPAFVTELLSGAEAVLSCLPYHLNIELARAAHVAGIHYFDLTEDVPTTNLILELSRTSSGLMAPQCGLAPGFVGIVGASLADGFDACRSIRMRVGALPQNPTGLLGYAFNWSPEGVVNEYLNDCEVIEGGVRKLVSPMEWHETVYVEGVKLEAFTTSGGLGTMCDTLHGKVDNLDYKTMRYPGHMELMNFFFHELLMREQRKLAGEILTNAKPPVEDDVVYVHVAAEGTQAGSLRRKEFVRAYYPIEIAGARRTAIAWTTSASVVAVIEMVRDGKLPATGFLHQEHIPLDVFLQTPTGSLFKASASSRH</sequence>
<gene>
    <name evidence="3" type="ORF">EV130_104266</name>
</gene>
<evidence type="ECO:0000259" key="1">
    <source>
        <dbReference type="Pfam" id="PF03435"/>
    </source>
</evidence>
<dbReference type="InterPro" id="IPR005097">
    <property type="entry name" value="Sacchrp_dh_NADP-bd"/>
</dbReference>
<dbReference type="Pfam" id="PF16653">
    <property type="entry name" value="Sacchrp_dh_C"/>
    <property type="match status" value="1"/>
</dbReference>
<feature type="domain" description="Saccharopine dehydrogenase-like C-terminal" evidence="2">
    <location>
        <begin position="152"/>
        <end position="372"/>
    </location>
</feature>
<comment type="caution">
    <text evidence="3">The sequence shown here is derived from an EMBL/GenBank/DDBJ whole genome shotgun (WGS) entry which is preliminary data.</text>
</comment>
<evidence type="ECO:0000313" key="3">
    <source>
        <dbReference type="EMBL" id="TCU26654.1"/>
    </source>
</evidence>
<evidence type="ECO:0000259" key="2">
    <source>
        <dbReference type="Pfam" id="PF16653"/>
    </source>
</evidence>
<dbReference type="Pfam" id="PF03435">
    <property type="entry name" value="Sacchrp_dh_NADP"/>
    <property type="match status" value="1"/>
</dbReference>
<dbReference type="SUPFAM" id="SSF51735">
    <property type="entry name" value="NAD(P)-binding Rossmann-fold domains"/>
    <property type="match status" value="1"/>
</dbReference>
<evidence type="ECO:0000313" key="4">
    <source>
        <dbReference type="Proteomes" id="UP000295547"/>
    </source>
</evidence>
<name>A0A4R3QYG2_9HYPH</name>
<dbReference type="Proteomes" id="UP000295547">
    <property type="component" value="Unassembled WGS sequence"/>
</dbReference>
<feature type="domain" description="Saccharopine dehydrogenase NADP binding" evidence="1">
    <location>
        <begin position="40"/>
        <end position="127"/>
    </location>
</feature>
<reference evidence="3 4" key="1">
    <citation type="submission" date="2019-03" db="EMBL/GenBank/DDBJ databases">
        <title>Genomic Encyclopedia of Type Strains, Phase IV (KMG-V): Genome sequencing to study the core and pangenomes of soil and plant-associated prokaryotes.</title>
        <authorList>
            <person name="Whitman W."/>
        </authorList>
    </citation>
    <scope>NUCLEOTIDE SEQUENCE [LARGE SCALE GENOMIC DNA]</scope>
    <source>
        <strain evidence="3 4">Gr42</strain>
    </source>
</reference>
<keyword evidence="4" id="KW-1185">Reference proteome</keyword>